<reference evidence="1 2" key="1">
    <citation type="submission" date="2024-03" db="EMBL/GenBank/DDBJ databases">
        <title>High-quality draft genome sequencing of Tistrella sp. BH-R2-4.</title>
        <authorList>
            <person name="Dong C."/>
        </authorList>
    </citation>
    <scope>NUCLEOTIDE SEQUENCE [LARGE SCALE GENOMIC DNA]</scope>
    <source>
        <strain evidence="1 2">BH-R2-4</strain>
    </source>
</reference>
<dbReference type="InterPro" id="IPR015946">
    <property type="entry name" value="KH_dom-like_a/b"/>
</dbReference>
<dbReference type="InterPro" id="IPR036102">
    <property type="entry name" value="OsmC/Ohrsf"/>
</dbReference>
<comment type="caution">
    <text evidence="1">The sequence shown here is derived from an EMBL/GenBank/DDBJ whole genome shotgun (WGS) entry which is preliminary data.</text>
</comment>
<dbReference type="SUPFAM" id="SSF82784">
    <property type="entry name" value="OsmC-like"/>
    <property type="match status" value="1"/>
</dbReference>
<dbReference type="Gene3D" id="3.30.300.20">
    <property type="match status" value="1"/>
</dbReference>
<dbReference type="InterPro" id="IPR052707">
    <property type="entry name" value="OsmC_Ohr_Peroxiredoxin"/>
</dbReference>
<sequence>MTGRVHHYAATVAWTGDLGQGTAGYRSFSRDHDIRMDGKPVIAGSSDPAFRGDATRHNPEDLLVGSAAACHMLWYLHLASQAGVIVRGYTDDATGEMTETADGGGAFSRIVLRPRVEISAGDPDLARTLHVRAHELCFIANSLRCPIEVEAEVVVVPQGVGDV</sequence>
<dbReference type="Proteomes" id="UP001413721">
    <property type="component" value="Unassembled WGS sequence"/>
</dbReference>
<organism evidence="1 2">
    <name type="scientific">Tistrella arctica</name>
    <dbReference type="NCBI Taxonomy" id="3133430"/>
    <lineage>
        <taxon>Bacteria</taxon>
        <taxon>Pseudomonadati</taxon>
        <taxon>Pseudomonadota</taxon>
        <taxon>Alphaproteobacteria</taxon>
        <taxon>Geminicoccales</taxon>
        <taxon>Geminicoccaceae</taxon>
        <taxon>Tistrella</taxon>
    </lineage>
</organism>
<evidence type="ECO:0000313" key="2">
    <source>
        <dbReference type="Proteomes" id="UP001413721"/>
    </source>
</evidence>
<dbReference type="EMBL" id="JBBKTW010000004">
    <property type="protein sequence ID" value="MEN2989337.1"/>
    <property type="molecule type" value="Genomic_DNA"/>
</dbReference>
<keyword evidence="2" id="KW-1185">Reference proteome</keyword>
<accession>A0ABU9YKM5</accession>
<dbReference type="RefSeq" id="WP_345934082.1">
    <property type="nucleotide sequence ID" value="NZ_JBBKTV010000006.1"/>
</dbReference>
<dbReference type="InterPro" id="IPR003718">
    <property type="entry name" value="OsmC/Ohr_fam"/>
</dbReference>
<gene>
    <name evidence="1" type="ORF">WG926_13565</name>
</gene>
<name>A0ABU9YKM5_9PROT</name>
<protein>
    <submittedName>
        <fullName evidence="1">OsmC family protein</fullName>
    </submittedName>
</protein>
<dbReference type="Pfam" id="PF02566">
    <property type="entry name" value="OsmC"/>
    <property type="match status" value="1"/>
</dbReference>
<evidence type="ECO:0000313" key="1">
    <source>
        <dbReference type="EMBL" id="MEN2989337.1"/>
    </source>
</evidence>
<dbReference type="PANTHER" id="PTHR42830:SF2">
    <property type="entry name" value="OSMC_OHR FAMILY PROTEIN"/>
    <property type="match status" value="1"/>
</dbReference>
<proteinExistence type="predicted"/>
<dbReference type="PANTHER" id="PTHR42830">
    <property type="entry name" value="OSMOTICALLY INDUCIBLE FAMILY PROTEIN"/>
    <property type="match status" value="1"/>
</dbReference>